<organism evidence="4 5">
    <name type="scientific">Zasmidium cellare ATCC 36951</name>
    <dbReference type="NCBI Taxonomy" id="1080233"/>
    <lineage>
        <taxon>Eukaryota</taxon>
        <taxon>Fungi</taxon>
        <taxon>Dikarya</taxon>
        <taxon>Ascomycota</taxon>
        <taxon>Pezizomycotina</taxon>
        <taxon>Dothideomycetes</taxon>
        <taxon>Dothideomycetidae</taxon>
        <taxon>Mycosphaerellales</taxon>
        <taxon>Mycosphaerellaceae</taxon>
        <taxon>Zasmidium</taxon>
    </lineage>
</organism>
<dbReference type="EMBL" id="ML993608">
    <property type="protein sequence ID" value="KAF2163531.1"/>
    <property type="molecule type" value="Genomic_DNA"/>
</dbReference>
<keyword evidence="5" id="KW-1185">Reference proteome</keyword>
<dbReference type="SUPFAM" id="SSF51735">
    <property type="entry name" value="NAD(P)-binding Rossmann-fold domains"/>
    <property type="match status" value="1"/>
</dbReference>
<dbReference type="OrthoDB" id="3358371at2759"/>
<dbReference type="InterPro" id="IPR051164">
    <property type="entry name" value="NmrA-like_oxidored"/>
</dbReference>
<name>A0A6A6C916_ZASCE</name>
<protein>
    <recommendedName>
        <fullName evidence="3">NmrA-like domain-containing protein</fullName>
    </recommendedName>
</protein>
<proteinExistence type="inferred from homology"/>
<dbReference type="Gene3D" id="3.40.50.720">
    <property type="entry name" value="NAD(P)-binding Rossmann-like Domain"/>
    <property type="match status" value="1"/>
</dbReference>
<gene>
    <name evidence="4" type="ORF">M409DRAFT_57421</name>
</gene>
<keyword evidence="2" id="KW-0521">NADP</keyword>
<dbReference type="GeneID" id="54566895"/>
<dbReference type="Proteomes" id="UP000799537">
    <property type="component" value="Unassembled WGS sequence"/>
</dbReference>
<feature type="domain" description="NmrA-like" evidence="3">
    <location>
        <begin position="7"/>
        <end position="340"/>
    </location>
</feature>
<evidence type="ECO:0000313" key="5">
    <source>
        <dbReference type="Proteomes" id="UP000799537"/>
    </source>
</evidence>
<dbReference type="GO" id="GO:0005634">
    <property type="term" value="C:nucleus"/>
    <property type="evidence" value="ECO:0007669"/>
    <property type="project" value="TreeGrafter"/>
</dbReference>
<dbReference type="AlphaFoldDB" id="A0A6A6C916"/>
<dbReference type="Pfam" id="PF05368">
    <property type="entry name" value="NmrA"/>
    <property type="match status" value="1"/>
</dbReference>
<evidence type="ECO:0000259" key="3">
    <source>
        <dbReference type="Pfam" id="PF05368"/>
    </source>
</evidence>
<sequence length="348" mass="38264">MSSQPGKKLLVILGITGQQGSSVANLFLNDPSLSSTWSLRGITRNPTKPSNKHLIDAGVDLVAGDLDDVQSLKAAFRDADAIFAVTDFWQFLQADQHPSTFTEAEKRGVKPNVIAMEKELVQGKNIIDAAAAVHKEKPLHRLVISTLSDSKKWSKGEIANNLHFDGKAHYCDYLKETYPSLAKATSYVQVGFYLSNSIGNPFWAPHKDPGNPSEYIVPHGSVPKPQYPVPFVNPPHDVGYFVEALINRAPPETDMLGYCKELSFDEFAVVWGKALGVKARSKILEEGDLVKLGVPDWLAQEVSESGQYGTKWGWAGGDPNVKTPEECGVDMSKLTDVGEWVKTQDWKL</sequence>
<evidence type="ECO:0000256" key="1">
    <source>
        <dbReference type="ARBA" id="ARBA00006328"/>
    </source>
</evidence>
<evidence type="ECO:0000256" key="2">
    <source>
        <dbReference type="ARBA" id="ARBA00022857"/>
    </source>
</evidence>
<dbReference type="PANTHER" id="PTHR42748">
    <property type="entry name" value="NITROGEN METABOLITE REPRESSION PROTEIN NMRA FAMILY MEMBER"/>
    <property type="match status" value="1"/>
</dbReference>
<dbReference type="InterPro" id="IPR036291">
    <property type="entry name" value="NAD(P)-bd_dom_sf"/>
</dbReference>
<accession>A0A6A6C916</accession>
<evidence type="ECO:0000313" key="4">
    <source>
        <dbReference type="EMBL" id="KAF2163531.1"/>
    </source>
</evidence>
<dbReference type="PANTHER" id="PTHR42748:SF26">
    <property type="entry name" value="NMRA-LIKE DOMAIN-CONTAINING PROTEIN"/>
    <property type="match status" value="1"/>
</dbReference>
<reference evidence="4" key="1">
    <citation type="journal article" date="2020" name="Stud. Mycol.">
        <title>101 Dothideomycetes genomes: a test case for predicting lifestyles and emergence of pathogens.</title>
        <authorList>
            <person name="Haridas S."/>
            <person name="Albert R."/>
            <person name="Binder M."/>
            <person name="Bloem J."/>
            <person name="Labutti K."/>
            <person name="Salamov A."/>
            <person name="Andreopoulos B."/>
            <person name="Baker S."/>
            <person name="Barry K."/>
            <person name="Bills G."/>
            <person name="Bluhm B."/>
            <person name="Cannon C."/>
            <person name="Castanera R."/>
            <person name="Culley D."/>
            <person name="Daum C."/>
            <person name="Ezra D."/>
            <person name="Gonzalez J."/>
            <person name="Henrissat B."/>
            <person name="Kuo A."/>
            <person name="Liang C."/>
            <person name="Lipzen A."/>
            <person name="Lutzoni F."/>
            <person name="Magnuson J."/>
            <person name="Mondo S."/>
            <person name="Nolan M."/>
            <person name="Ohm R."/>
            <person name="Pangilinan J."/>
            <person name="Park H.-J."/>
            <person name="Ramirez L."/>
            <person name="Alfaro M."/>
            <person name="Sun H."/>
            <person name="Tritt A."/>
            <person name="Yoshinaga Y."/>
            <person name="Zwiers L.-H."/>
            <person name="Turgeon B."/>
            <person name="Goodwin S."/>
            <person name="Spatafora J."/>
            <person name="Crous P."/>
            <person name="Grigoriev I."/>
        </authorList>
    </citation>
    <scope>NUCLEOTIDE SEQUENCE</scope>
    <source>
        <strain evidence="4">ATCC 36951</strain>
    </source>
</reference>
<dbReference type="InterPro" id="IPR008030">
    <property type="entry name" value="NmrA-like"/>
</dbReference>
<dbReference type="Gene3D" id="3.90.25.10">
    <property type="entry name" value="UDP-galactose 4-epimerase, domain 1"/>
    <property type="match status" value="1"/>
</dbReference>
<dbReference type="RefSeq" id="XP_033664420.1">
    <property type="nucleotide sequence ID" value="XM_033813623.1"/>
</dbReference>
<comment type="similarity">
    <text evidence="1">Belongs to the NmrA-type oxidoreductase family.</text>
</comment>